<dbReference type="EMBL" id="BBNY01000070">
    <property type="protein sequence ID" value="GAL90221.1"/>
    <property type="molecule type" value="Genomic_DNA"/>
</dbReference>
<dbReference type="InterPro" id="IPR018673">
    <property type="entry name" value="DUF2141"/>
</dbReference>
<dbReference type="EMBL" id="PVEO01000004">
    <property type="protein sequence ID" value="PQV48888.1"/>
    <property type="molecule type" value="Genomic_DNA"/>
</dbReference>
<keyword evidence="1" id="KW-0732">Signal</keyword>
<feature type="signal peptide" evidence="1">
    <location>
        <begin position="1"/>
        <end position="20"/>
    </location>
</feature>
<evidence type="ECO:0000313" key="5">
    <source>
        <dbReference type="Proteomes" id="UP000029641"/>
    </source>
</evidence>
<sequence length="141" mass="15611">MRALTTLSIVLFLTMNFSNAQTEKSGNTITVTIENITNNNGSVLLSLHTKNTFMKGAGIKNEKSKIENGTVTVTFKNVAPGTYAIMALHDENENNSMDFDDSGMPKESYGMSNNPMSYGPPQFAYAKFEMTSKDLEMDIRF</sequence>
<proteinExistence type="predicted"/>
<dbReference type="Proteomes" id="UP000251545">
    <property type="component" value="Unassembled WGS sequence"/>
</dbReference>
<dbReference type="STRING" id="504487.JCM19538_688"/>
<dbReference type="Pfam" id="PF09912">
    <property type="entry name" value="DUF2141"/>
    <property type="match status" value="1"/>
</dbReference>
<comment type="caution">
    <text evidence="2">The sequence shown here is derived from an EMBL/GenBank/DDBJ whole genome shotgun (WGS) entry which is preliminary data.</text>
</comment>
<evidence type="ECO:0000313" key="6">
    <source>
        <dbReference type="Proteomes" id="UP000030184"/>
    </source>
</evidence>
<keyword evidence="6" id="KW-1185">Reference proteome</keyword>
<name>A0A090WKR5_9FLAO</name>
<dbReference type="AlphaFoldDB" id="A0A090WKR5"/>
<evidence type="ECO:0000313" key="2">
    <source>
        <dbReference type="EMBL" id="GAL68042.1"/>
    </source>
</evidence>
<dbReference type="Proteomes" id="UP000029641">
    <property type="component" value="Unassembled WGS sequence"/>
</dbReference>
<dbReference type="eggNOG" id="COG4704">
    <property type="taxonomic scope" value="Bacteria"/>
</dbReference>
<reference evidence="4 7" key="2">
    <citation type="submission" date="2018-02" db="EMBL/GenBank/DDBJ databases">
        <title>Genomic Encyclopedia of Archaeal and Bacterial Type Strains, Phase II (KMG-II): from individual species to whole genera.</title>
        <authorList>
            <person name="Goeker M."/>
        </authorList>
    </citation>
    <scope>NUCLEOTIDE SEQUENCE [LARGE SCALE GENOMIC DNA]</scope>
    <source>
        <strain evidence="4 7">DSM 21165</strain>
    </source>
</reference>
<feature type="chain" id="PRO_5007383090" evidence="1">
    <location>
        <begin position="21"/>
        <end position="141"/>
    </location>
</feature>
<organism evidence="2 5">
    <name type="scientific">Jejuia pallidilutea</name>
    <dbReference type="NCBI Taxonomy" id="504487"/>
    <lineage>
        <taxon>Bacteria</taxon>
        <taxon>Pseudomonadati</taxon>
        <taxon>Bacteroidota</taxon>
        <taxon>Flavobacteriia</taxon>
        <taxon>Flavobacteriales</taxon>
        <taxon>Flavobacteriaceae</taxon>
        <taxon>Jejuia</taxon>
    </lineage>
</organism>
<evidence type="ECO:0000313" key="3">
    <source>
        <dbReference type="EMBL" id="GAL90221.1"/>
    </source>
</evidence>
<evidence type="ECO:0000313" key="7">
    <source>
        <dbReference type="Proteomes" id="UP000251545"/>
    </source>
</evidence>
<dbReference type="EMBL" id="BBNR01000015">
    <property type="protein sequence ID" value="GAL68042.1"/>
    <property type="molecule type" value="Genomic_DNA"/>
</dbReference>
<evidence type="ECO:0000256" key="1">
    <source>
        <dbReference type="SAM" id="SignalP"/>
    </source>
</evidence>
<protein>
    <submittedName>
        <fullName evidence="4">Uncharacterized protein (DUF2141 family)</fullName>
    </submittedName>
</protein>
<dbReference type="Proteomes" id="UP000030184">
    <property type="component" value="Unassembled WGS sequence"/>
</dbReference>
<reference evidence="6" key="1">
    <citation type="journal article" date="2014" name="Genome Announc.">
        <title>Draft Genome Sequence of Marine Flavobacterium Jejuia pallidilutea Strain 11shimoA1 and Pigmentation Mutants.</title>
        <authorList>
            <person name="Takatani N."/>
            <person name="Nakanishi M."/>
            <person name="Meirelles P."/>
            <person name="Mino S."/>
            <person name="Suda W."/>
            <person name="Oshima K."/>
            <person name="Hattori M."/>
            <person name="Ohkuma M."/>
            <person name="Hosokawa M."/>
            <person name="Miyashita K."/>
            <person name="Thompson F.L."/>
            <person name="Niwa A."/>
            <person name="Sawabe T."/>
            <person name="Sawabe T."/>
        </authorList>
    </citation>
    <scope>NUCLEOTIDE SEQUENCE [LARGE SCALE GENOMIC DNA]</scope>
    <source>
        <strain evidence="6">JCM 19538</strain>
    </source>
</reference>
<dbReference type="RefSeq" id="WP_042244797.1">
    <property type="nucleotide sequence ID" value="NZ_BBNR01000015.1"/>
</dbReference>
<dbReference type="OrthoDB" id="9788332at2"/>
<evidence type="ECO:0000313" key="4">
    <source>
        <dbReference type="EMBL" id="PQV48888.1"/>
    </source>
</evidence>
<accession>A0A090WKR5</accession>
<gene>
    <name evidence="4" type="ORF">CLV33_10493</name>
    <name evidence="2" type="ORF">JCM19301_1757</name>
    <name evidence="3" type="ORF">JCM19538_688</name>
</gene>